<reference evidence="8 9" key="1">
    <citation type="submission" date="2014-03" db="EMBL/GenBank/DDBJ databases">
        <title>The Genome Sequence of Plasmodium fragile nilgiri.</title>
        <authorList>
            <consortium name="The Broad Institute Genomics Platform"/>
            <consortium name="The Broad Institute Genome Sequencing Center for Infectious Disease"/>
            <person name="Neafsey D."/>
            <person name="Duraisingh M."/>
            <person name="Young S.K."/>
            <person name="Zeng Q."/>
            <person name="Gargeya S."/>
            <person name="Abouelleil A."/>
            <person name="Alvarado L."/>
            <person name="Chapman S.B."/>
            <person name="Gainer-Dewar J."/>
            <person name="Goldberg J."/>
            <person name="Griggs A."/>
            <person name="Gujja S."/>
            <person name="Hansen M."/>
            <person name="Howarth C."/>
            <person name="Imamovic A."/>
            <person name="Larimer J."/>
            <person name="Pearson M."/>
            <person name="Poon T.W."/>
            <person name="Priest M."/>
            <person name="Roberts A."/>
            <person name="Saif S."/>
            <person name="Shea T."/>
            <person name="Sykes S."/>
            <person name="Wortman J."/>
            <person name="Nusbaum C."/>
            <person name="Birren B."/>
        </authorList>
    </citation>
    <scope>NUCLEOTIDE SEQUENCE [LARGE SCALE GENOMIC DNA]</scope>
    <source>
        <strain evidence="9">nilgiri</strain>
    </source>
</reference>
<protein>
    <recommendedName>
        <fullName evidence="7">Clathrin/coatomer adaptor adaptin-like N-terminal domain-containing protein</fullName>
    </recommendedName>
</protein>
<evidence type="ECO:0000256" key="2">
    <source>
        <dbReference type="ARBA" id="ARBA00006613"/>
    </source>
</evidence>
<keyword evidence="9" id="KW-1185">Reference proteome</keyword>
<evidence type="ECO:0000259" key="7">
    <source>
        <dbReference type="Pfam" id="PF01602"/>
    </source>
</evidence>
<dbReference type="OMA" id="PFHQTYL"/>
<feature type="compositionally biased region" description="Acidic residues" evidence="6">
    <location>
        <begin position="978"/>
        <end position="987"/>
    </location>
</feature>
<evidence type="ECO:0000256" key="3">
    <source>
        <dbReference type="ARBA" id="ARBA00022448"/>
    </source>
</evidence>
<comment type="subcellular location">
    <subcellularLocation>
        <location evidence="1">Endomembrane system</location>
    </subcellularLocation>
</comment>
<keyword evidence="4" id="KW-0653">Protein transport</keyword>
<feature type="compositionally biased region" description="Polar residues" evidence="6">
    <location>
        <begin position="244"/>
        <end position="261"/>
    </location>
</feature>
<accession>A0A0D9QIW8</accession>
<dbReference type="GO" id="GO:0012505">
    <property type="term" value="C:endomembrane system"/>
    <property type="evidence" value="ECO:0007669"/>
    <property type="project" value="UniProtKB-SubCell"/>
</dbReference>
<evidence type="ECO:0000256" key="6">
    <source>
        <dbReference type="SAM" id="MobiDB-lite"/>
    </source>
</evidence>
<name>A0A0D9QIW8_PLAFR</name>
<feature type="domain" description="Clathrin/coatomer adaptor adaptin-like N-terminal" evidence="7">
    <location>
        <begin position="39"/>
        <end position="212"/>
    </location>
</feature>
<dbReference type="InterPro" id="IPR016024">
    <property type="entry name" value="ARM-type_fold"/>
</dbReference>
<dbReference type="InterPro" id="IPR011989">
    <property type="entry name" value="ARM-like"/>
</dbReference>
<dbReference type="GO" id="GO:0030117">
    <property type="term" value="C:membrane coat"/>
    <property type="evidence" value="ECO:0007669"/>
    <property type="project" value="InterPro"/>
</dbReference>
<dbReference type="EMBL" id="KQ001682">
    <property type="protein sequence ID" value="KJP86979.1"/>
    <property type="molecule type" value="Genomic_DNA"/>
</dbReference>
<dbReference type="SUPFAM" id="SSF48371">
    <property type="entry name" value="ARM repeat"/>
    <property type="match status" value="1"/>
</dbReference>
<feature type="compositionally biased region" description="Acidic residues" evidence="6">
    <location>
        <begin position="348"/>
        <end position="362"/>
    </location>
</feature>
<organism evidence="8 9">
    <name type="scientific">Plasmodium fragile</name>
    <dbReference type="NCBI Taxonomy" id="5857"/>
    <lineage>
        <taxon>Eukaryota</taxon>
        <taxon>Sar</taxon>
        <taxon>Alveolata</taxon>
        <taxon>Apicomplexa</taxon>
        <taxon>Aconoidasida</taxon>
        <taxon>Haemosporida</taxon>
        <taxon>Plasmodiidae</taxon>
        <taxon>Plasmodium</taxon>
        <taxon>Plasmodium (Plasmodium)</taxon>
    </lineage>
</organism>
<dbReference type="PANTHER" id="PTHR11134">
    <property type="entry name" value="ADAPTOR COMPLEX SUBUNIT BETA FAMILY MEMBER"/>
    <property type="match status" value="1"/>
</dbReference>
<dbReference type="GO" id="GO:0016192">
    <property type="term" value="P:vesicle-mediated transport"/>
    <property type="evidence" value="ECO:0007669"/>
    <property type="project" value="InterPro"/>
</dbReference>
<evidence type="ECO:0000256" key="4">
    <source>
        <dbReference type="ARBA" id="ARBA00022927"/>
    </source>
</evidence>
<feature type="region of interest" description="Disordered" evidence="6">
    <location>
        <begin position="967"/>
        <end position="1000"/>
    </location>
</feature>
<dbReference type="VEuPathDB" id="PlasmoDB:AK88_03378"/>
<dbReference type="OrthoDB" id="302453at2759"/>
<dbReference type="InterPro" id="IPR002553">
    <property type="entry name" value="Clathrin/coatomer_adapt-like_N"/>
</dbReference>
<dbReference type="Pfam" id="PF01602">
    <property type="entry name" value="Adaptin_N"/>
    <property type="match status" value="2"/>
</dbReference>
<feature type="domain" description="Clathrin/coatomer adaptor adaptin-like N-terminal" evidence="7">
    <location>
        <begin position="280"/>
        <end position="659"/>
    </location>
</feature>
<proteinExistence type="inferred from homology"/>
<dbReference type="GO" id="GO:0006886">
    <property type="term" value="P:intracellular protein transport"/>
    <property type="evidence" value="ECO:0007669"/>
    <property type="project" value="InterPro"/>
</dbReference>
<dbReference type="GeneID" id="24268692"/>
<keyword evidence="3" id="KW-0813">Transport</keyword>
<feature type="region of interest" description="Disordered" evidence="6">
    <location>
        <begin position="348"/>
        <end position="368"/>
    </location>
</feature>
<evidence type="ECO:0000313" key="9">
    <source>
        <dbReference type="Proteomes" id="UP000054561"/>
    </source>
</evidence>
<dbReference type="AlphaFoldDB" id="A0A0D9QIW8"/>
<sequence length="1037" mass="118325">MESLNFNIKVPLLEKAATNVKDIISHIRLNDGVYFDPSKYNKEEIRSDLRSNNVQRKVEGVKRLLIAHSMKEDVSEFYVEVSNNLSHANRTLKKLIYHYLCLYAQRNADLSMLTVNSFKKDISSNDFQIRAYALRAMCSCRSLEMISVVMDSLKLMAKDRSPYVRKTTADVIPSIYNVDPDQLVVLRNILLDLIGDREVTVVSAAVASFCTMCLGVPPHWGEETTHDELAAEQGPVTKEKQKNGQETPTNRIPHGVTSTQEGEVKDVSGECSNSSGTHRKNLHNWLSFLHPHYYKLCRYLLLMHPFHQTYLIDLLLQYCRVFYRDPLTNENINFTKLLRVFSCSDGEDSEEDSADDAEEGGAEDYPNVGCMPRQRSPSPCYPCPDDEWIEEQEEEIEDYGVDIEMFIEKLLLLLSSFSYNVVIQCISSLYHLTKFTFKENIIQAIISCIMKSAIEGNDHTYALFIKSVQSIIILLKEDFAAYLSFFYISAMDSTVKKKMKIEMLYILSNDENRPVVLEELLHALFQPGNDDVVVKKLFRHITAVAVADSSCLPIVMQHIIALLNSNLQLYSYEAILSLRQLLKQSDSDNIAQINFFLTRIFFSIESCEVRASVLWTLAKYQHFTDHLLLFDFARILVKRLDHMEAALKVQVLHFMLKVWAYQYVICFLQGRDTGGDKQKEQVARPAATTSVYQEQHAAYTAHAEHHVEDLVKYEGLCKLALLQGSRPQERFDVQETSKFYANTMLRIKELADKGDMNCTFWQRDFYKEPFNEYTLPLCYLKHVFLNTGNGEPSGVLHLSGEEMEHVRNSLVGTAQGEEHDGYGDNYHVDLDESGHLDYGCNYRHGCDDGADVQIDLNNPVVLQLNTMSSILNRKLPSYVDLPDFAEEDLPRSAHMTNRKKNKQPVTSISSRDVQISYSAHVSSHQIFSDVDDFYKDEGRNLVDRPTSCTQNRLRNVHSSMLQLSNGLLTNRGTKIQGEDDESDDEQNEAPPKVGDSSVGTYLGECMSATNLSKINEQQINDIEKFFFSDEEDFKGVA</sequence>
<evidence type="ECO:0000256" key="1">
    <source>
        <dbReference type="ARBA" id="ARBA00004308"/>
    </source>
</evidence>
<feature type="region of interest" description="Disordered" evidence="6">
    <location>
        <begin position="231"/>
        <end position="272"/>
    </location>
</feature>
<dbReference type="Proteomes" id="UP000054561">
    <property type="component" value="Unassembled WGS sequence"/>
</dbReference>
<evidence type="ECO:0000256" key="5">
    <source>
        <dbReference type="ARBA" id="ARBA00023136"/>
    </source>
</evidence>
<keyword evidence="5" id="KW-0472">Membrane</keyword>
<evidence type="ECO:0000313" key="8">
    <source>
        <dbReference type="EMBL" id="KJP86979.1"/>
    </source>
</evidence>
<gene>
    <name evidence="8" type="ORF">AK88_03378</name>
</gene>
<comment type="similarity">
    <text evidence="2">Belongs to the adaptor complexes large subunit family.</text>
</comment>
<dbReference type="RefSeq" id="XP_012336418.1">
    <property type="nucleotide sequence ID" value="XM_012480995.1"/>
</dbReference>
<dbReference type="Gene3D" id="1.25.10.10">
    <property type="entry name" value="Leucine-rich Repeat Variant"/>
    <property type="match status" value="1"/>
</dbReference>
<dbReference type="InterPro" id="IPR026739">
    <property type="entry name" value="AP_beta"/>
</dbReference>